<proteinExistence type="inferred from homology"/>
<dbReference type="Pfam" id="PF07992">
    <property type="entry name" value="Pyr_redox_2"/>
    <property type="match status" value="1"/>
</dbReference>
<protein>
    <submittedName>
        <fullName evidence="7">Related to NADH-dehydrogenase (Ubiquinone)</fullName>
    </submittedName>
</protein>
<dbReference type="GO" id="GO:0005739">
    <property type="term" value="C:mitochondrion"/>
    <property type="evidence" value="ECO:0007669"/>
    <property type="project" value="TreeGrafter"/>
</dbReference>
<dbReference type="STRING" id="112498.A0A2D3UWJ9"/>
<dbReference type="Gene3D" id="3.50.50.100">
    <property type="match status" value="1"/>
</dbReference>
<dbReference type="PANTHER" id="PTHR43706">
    <property type="entry name" value="NADH DEHYDROGENASE"/>
    <property type="match status" value="1"/>
</dbReference>
<evidence type="ECO:0000313" key="8">
    <source>
        <dbReference type="Proteomes" id="UP000225277"/>
    </source>
</evidence>
<feature type="domain" description="FAD/NAD(P)-binding" evidence="6">
    <location>
        <begin position="7"/>
        <end position="335"/>
    </location>
</feature>
<dbReference type="Proteomes" id="UP000225277">
    <property type="component" value="Unassembled WGS sequence"/>
</dbReference>
<dbReference type="InterPro" id="IPR023753">
    <property type="entry name" value="FAD/NAD-binding_dom"/>
</dbReference>
<keyword evidence="8" id="KW-1185">Reference proteome</keyword>
<dbReference type="AlphaFoldDB" id="A0A2D3UWJ9"/>
<reference evidence="7 8" key="1">
    <citation type="submission" date="2016-03" db="EMBL/GenBank/DDBJ databases">
        <authorList>
            <person name="Ploux O."/>
        </authorList>
    </citation>
    <scope>NUCLEOTIDE SEQUENCE [LARGE SCALE GENOMIC DNA]</scope>
    <source>
        <strain evidence="7 8">URUG2</strain>
    </source>
</reference>
<evidence type="ECO:0000256" key="2">
    <source>
        <dbReference type="ARBA" id="ARBA00022630"/>
    </source>
</evidence>
<dbReference type="PANTHER" id="PTHR43706:SF17">
    <property type="entry name" value="NADH DEHYDROGENASE (EUROFUNG)"/>
    <property type="match status" value="1"/>
</dbReference>
<comment type="similarity">
    <text evidence="1">Belongs to the NADH dehydrogenase family.</text>
</comment>
<evidence type="ECO:0000256" key="5">
    <source>
        <dbReference type="ARBA" id="ARBA00023027"/>
    </source>
</evidence>
<dbReference type="PRINTS" id="PR00368">
    <property type="entry name" value="FADPNR"/>
</dbReference>
<evidence type="ECO:0000256" key="3">
    <source>
        <dbReference type="ARBA" id="ARBA00022827"/>
    </source>
</evidence>
<dbReference type="OrthoDB" id="3244603at2759"/>
<accession>A0A2D3UWJ9</accession>
<dbReference type="PRINTS" id="PR00411">
    <property type="entry name" value="PNDRDTASEI"/>
</dbReference>
<sequence>MTESREKVIIVGTGWAGFNLSQKLNDKKFDISVISPNDTSPYTPLLASAACGLFDFSLAEEPIRHKSKKINYYKAIVDTIDFDQRICKCVSVCAIEDGGDRIFDVPYDRLILAPGCIPNTFNTPGAEEHAYFIKNVSDAKRVQNRLKQLLELASLPGITEQEQRDLLHIVVVGGGPTGVEISAEMSDLFNEDFAFLYPHLAGKMTMSIHDAAPFILGAFEEALREHSINSFSKRGVTTYTDSKILKVEHDSITTESEGRIGTGMVIWTAGNKQCKLVDDLDVAKTDGMPRIMTDEYLHVLDSNWESMKDVYALGDAADIRKQFLPTTAEVAVQKAEFLVKALNSGKDGQKPFVYGQKPLVAYIGGHDGVVSGQPDWSGTRAWRAWRSKNLLWTRSWRRKTMIMMYWTLDYFGGKEIARL</sequence>
<keyword evidence="5" id="KW-0520">NAD</keyword>
<dbReference type="GeneID" id="35600767"/>
<gene>
    <name evidence="7" type="ORF">RCC_05613</name>
</gene>
<name>A0A2D3UWJ9_9PEZI</name>
<organism evidence="7 8">
    <name type="scientific">Ramularia collo-cygni</name>
    <dbReference type="NCBI Taxonomy" id="112498"/>
    <lineage>
        <taxon>Eukaryota</taxon>
        <taxon>Fungi</taxon>
        <taxon>Dikarya</taxon>
        <taxon>Ascomycota</taxon>
        <taxon>Pezizomycotina</taxon>
        <taxon>Dothideomycetes</taxon>
        <taxon>Dothideomycetidae</taxon>
        <taxon>Mycosphaerellales</taxon>
        <taxon>Mycosphaerellaceae</taxon>
        <taxon>Ramularia</taxon>
    </lineage>
</organism>
<keyword evidence="3" id="KW-0274">FAD</keyword>
<keyword evidence="2" id="KW-0285">Flavoprotein</keyword>
<evidence type="ECO:0000259" key="6">
    <source>
        <dbReference type="Pfam" id="PF07992"/>
    </source>
</evidence>
<keyword evidence="7" id="KW-0830">Ubiquinone</keyword>
<dbReference type="InterPro" id="IPR045024">
    <property type="entry name" value="NDH-2"/>
</dbReference>
<evidence type="ECO:0000256" key="1">
    <source>
        <dbReference type="ARBA" id="ARBA00005272"/>
    </source>
</evidence>
<dbReference type="RefSeq" id="XP_023626648.1">
    <property type="nucleotide sequence ID" value="XM_023770880.1"/>
</dbReference>
<evidence type="ECO:0000256" key="4">
    <source>
        <dbReference type="ARBA" id="ARBA00023002"/>
    </source>
</evidence>
<keyword evidence="4" id="KW-0560">Oxidoreductase</keyword>
<dbReference type="SUPFAM" id="SSF51905">
    <property type="entry name" value="FAD/NAD(P)-binding domain"/>
    <property type="match status" value="2"/>
</dbReference>
<dbReference type="InterPro" id="IPR036188">
    <property type="entry name" value="FAD/NAD-bd_sf"/>
</dbReference>
<dbReference type="GO" id="GO:0003954">
    <property type="term" value="F:NADH dehydrogenase activity"/>
    <property type="evidence" value="ECO:0007669"/>
    <property type="project" value="InterPro"/>
</dbReference>
<evidence type="ECO:0000313" key="7">
    <source>
        <dbReference type="EMBL" id="CZT19758.1"/>
    </source>
</evidence>
<dbReference type="EMBL" id="FJUY01000008">
    <property type="protein sequence ID" value="CZT19758.1"/>
    <property type="molecule type" value="Genomic_DNA"/>
</dbReference>